<reference evidence="4" key="1">
    <citation type="journal article" date="2023" name="Insect Mol. Biol.">
        <title>Genome sequencing provides insights into the evolution of gene families encoding plant cell wall-degrading enzymes in longhorned beetles.</title>
        <authorList>
            <person name="Shin N.R."/>
            <person name="Okamura Y."/>
            <person name="Kirsch R."/>
            <person name="Pauchet Y."/>
        </authorList>
    </citation>
    <scope>NUCLEOTIDE SEQUENCE</scope>
    <source>
        <strain evidence="4">MMC_N1</strain>
    </source>
</reference>
<keyword evidence="1" id="KW-0028">Amino-acid biosynthesis</keyword>
<evidence type="ECO:0000313" key="4">
    <source>
        <dbReference type="EMBL" id="KAJ8977491.1"/>
    </source>
</evidence>
<comment type="caution">
    <text evidence="4">The sequence shown here is derived from an EMBL/GenBank/DDBJ whole genome shotgun (WGS) entry which is preliminary data.</text>
</comment>
<dbReference type="InterPro" id="IPR051857">
    <property type="entry name" value="Asn_synthetase_domain"/>
</dbReference>
<protein>
    <recommendedName>
        <fullName evidence="6">Asparagine synthetase domain-containing protein</fullName>
    </recommendedName>
</protein>
<evidence type="ECO:0000256" key="3">
    <source>
        <dbReference type="ARBA" id="ARBA00022962"/>
    </source>
</evidence>
<dbReference type="InterPro" id="IPR014729">
    <property type="entry name" value="Rossmann-like_a/b/a_fold"/>
</dbReference>
<dbReference type="EMBL" id="JAPWTJ010000540">
    <property type="protein sequence ID" value="KAJ8977491.1"/>
    <property type="molecule type" value="Genomic_DNA"/>
</dbReference>
<sequence length="277" mass="31632">MELPSIGIFCLDLSLNQIIIIPWQYQNLNFESKLLQLKNFLNKEIGINQMFILKAGLKFVEPNSNQLDVLNKIKNYKVDVDEQWSRRILKLKELLINAVHERISSQPKFCKNCVNEKLECNHSLVGVLFSGGVDCAVLALLAGKLLGDNRSIDLINVSFDEANQYKSPDRITGLETLEELKTIYPDRKWNFLEVNVTQKELDKARQERIADLIYPLQSILDDSLGCALWFASRARQTTSNGEIVSPCRAWAQMSYSVVIPDIELHSKNIHGKVYMTC</sequence>
<dbReference type="Proteomes" id="UP001162164">
    <property type="component" value="Unassembled WGS sequence"/>
</dbReference>
<evidence type="ECO:0000256" key="2">
    <source>
        <dbReference type="ARBA" id="ARBA00022888"/>
    </source>
</evidence>
<gene>
    <name evidence="4" type="ORF">NQ317_001774</name>
</gene>
<evidence type="ECO:0000313" key="5">
    <source>
        <dbReference type="Proteomes" id="UP001162164"/>
    </source>
</evidence>
<dbReference type="PANTHER" id="PTHR45937:SF1">
    <property type="entry name" value="ASPARAGINE SYNTHETASE DOMAIN-CONTAINING PROTEIN 1"/>
    <property type="match status" value="1"/>
</dbReference>
<accession>A0ABQ9JGZ9</accession>
<keyword evidence="3" id="KW-0315">Glutamine amidotransferase</keyword>
<organism evidence="4 5">
    <name type="scientific">Molorchus minor</name>
    <dbReference type="NCBI Taxonomy" id="1323400"/>
    <lineage>
        <taxon>Eukaryota</taxon>
        <taxon>Metazoa</taxon>
        <taxon>Ecdysozoa</taxon>
        <taxon>Arthropoda</taxon>
        <taxon>Hexapoda</taxon>
        <taxon>Insecta</taxon>
        <taxon>Pterygota</taxon>
        <taxon>Neoptera</taxon>
        <taxon>Endopterygota</taxon>
        <taxon>Coleoptera</taxon>
        <taxon>Polyphaga</taxon>
        <taxon>Cucujiformia</taxon>
        <taxon>Chrysomeloidea</taxon>
        <taxon>Cerambycidae</taxon>
        <taxon>Lamiinae</taxon>
        <taxon>Monochamini</taxon>
        <taxon>Molorchus</taxon>
    </lineage>
</organism>
<dbReference type="CDD" id="cd01991">
    <property type="entry name" value="Asn_synthase_B_C"/>
    <property type="match status" value="1"/>
</dbReference>
<dbReference type="PANTHER" id="PTHR45937">
    <property type="entry name" value="ASPARAGINE SYNTHETASE DOMAIN-CONTAINING PROTEIN 1"/>
    <property type="match status" value="1"/>
</dbReference>
<dbReference type="Gene3D" id="3.40.50.620">
    <property type="entry name" value="HUPs"/>
    <property type="match status" value="1"/>
</dbReference>
<evidence type="ECO:0008006" key="6">
    <source>
        <dbReference type="Google" id="ProtNLM"/>
    </source>
</evidence>
<proteinExistence type="predicted"/>
<keyword evidence="5" id="KW-1185">Reference proteome</keyword>
<dbReference type="InterPro" id="IPR001962">
    <property type="entry name" value="Asn_synthase"/>
</dbReference>
<keyword evidence="2" id="KW-0061">Asparagine biosynthesis</keyword>
<dbReference type="SUPFAM" id="SSF52402">
    <property type="entry name" value="Adenine nucleotide alpha hydrolases-like"/>
    <property type="match status" value="1"/>
</dbReference>
<name>A0ABQ9JGZ9_9CUCU</name>
<evidence type="ECO:0000256" key="1">
    <source>
        <dbReference type="ARBA" id="ARBA00022605"/>
    </source>
</evidence>